<evidence type="ECO:0000313" key="3">
    <source>
        <dbReference type="Proteomes" id="UP001499882"/>
    </source>
</evidence>
<sequence length="158" mass="17338">MVDVAGTPLVSEASSIPAYPGMLERTVVAVVLTWRGRIGLFKRSPEVGHDGGLWHCITGFVELGHQPLEKAVTEVHEETGLGLRELDDLVAGPVLELPALSGPPWQVHTFSARTQRRRLELNWEHSTYRWVRPAAVAGFGGQVVWLADVVRATDASIR</sequence>
<gene>
    <name evidence="2" type="ORF">GCM10023350_42340</name>
</gene>
<feature type="domain" description="Nudix hydrolase" evidence="1">
    <location>
        <begin position="22"/>
        <end position="154"/>
    </location>
</feature>
<proteinExistence type="predicted"/>
<evidence type="ECO:0000259" key="1">
    <source>
        <dbReference type="PROSITE" id="PS51462"/>
    </source>
</evidence>
<organism evidence="2 3">
    <name type="scientific">Nocardioides endophyticus</name>
    <dbReference type="NCBI Taxonomy" id="1353775"/>
    <lineage>
        <taxon>Bacteria</taxon>
        <taxon>Bacillati</taxon>
        <taxon>Actinomycetota</taxon>
        <taxon>Actinomycetes</taxon>
        <taxon>Propionibacteriales</taxon>
        <taxon>Nocardioidaceae</taxon>
        <taxon>Nocardioides</taxon>
    </lineage>
</organism>
<dbReference type="EMBL" id="BAABKN010000027">
    <property type="protein sequence ID" value="GAA4752593.1"/>
    <property type="molecule type" value="Genomic_DNA"/>
</dbReference>
<name>A0ABP8ZCG7_9ACTN</name>
<comment type="caution">
    <text evidence="2">The sequence shown here is derived from an EMBL/GenBank/DDBJ whole genome shotgun (WGS) entry which is preliminary data.</text>
</comment>
<dbReference type="Gene3D" id="3.90.79.10">
    <property type="entry name" value="Nucleoside Triphosphate Pyrophosphohydrolase"/>
    <property type="match status" value="1"/>
</dbReference>
<evidence type="ECO:0000313" key="2">
    <source>
        <dbReference type="EMBL" id="GAA4752593.1"/>
    </source>
</evidence>
<keyword evidence="3" id="KW-1185">Reference proteome</keyword>
<dbReference type="PROSITE" id="PS51462">
    <property type="entry name" value="NUDIX"/>
    <property type="match status" value="1"/>
</dbReference>
<accession>A0ABP8ZCG7</accession>
<dbReference type="Proteomes" id="UP001499882">
    <property type="component" value="Unassembled WGS sequence"/>
</dbReference>
<dbReference type="InterPro" id="IPR015797">
    <property type="entry name" value="NUDIX_hydrolase-like_dom_sf"/>
</dbReference>
<dbReference type="SUPFAM" id="SSF55811">
    <property type="entry name" value="Nudix"/>
    <property type="match status" value="1"/>
</dbReference>
<dbReference type="Pfam" id="PF00293">
    <property type="entry name" value="NUDIX"/>
    <property type="match status" value="1"/>
</dbReference>
<protein>
    <recommendedName>
        <fullName evidence="1">Nudix hydrolase domain-containing protein</fullName>
    </recommendedName>
</protein>
<dbReference type="InterPro" id="IPR000086">
    <property type="entry name" value="NUDIX_hydrolase_dom"/>
</dbReference>
<reference evidence="3" key="1">
    <citation type="journal article" date="2019" name="Int. J. Syst. Evol. Microbiol.">
        <title>The Global Catalogue of Microorganisms (GCM) 10K type strain sequencing project: providing services to taxonomists for standard genome sequencing and annotation.</title>
        <authorList>
            <consortium name="The Broad Institute Genomics Platform"/>
            <consortium name="The Broad Institute Genome Sequencing Center for Infectious Disease"/>
            <person name="Wu L."/>
            <person name="Ma J."/>
        </authorList>
    </citation>
    <scope>NUCLEOTIDE SEQUENCE [LARGE SCALE GENOMIC DNA]</scope>
    <source>
        <strain evidence="3">JCM 18532</strain>
    </source>
</reference>
<dbReference type="RefSeq" id="WP_345529018.1">
    <property type="nucleotide sequence ID" value="NZ_BAABKN010000027.1"/>
</dbReference>